<sequence>MTTSSRRVVLLLLAVVAASVGCWAYFAPVHWYDTFPGFGHRWLPVLGPYSEHLVKDVGAAYLGLTALSLAAAWRAADTYVVRIAGAGWTVFNVLHLAYHLQHLGMYQPVDQVLNVVALVSIAIGGAVLLLPARANRRAEAPASR</sequence>
<dbReference type="PROSITE" id="PS51257">
    <property type="entry name" value="PROKAR_LIPOPROTEIN"/>
    <property type="match status" value="1"/>
</dbReference>
<comment type="caution">
    <text evidence="2">The sequence shown here is derived from an EMBL/GenBank/DDBJ whole genome shotgun (WGS) entry which is preliminary data.</text>
</comment>
<protein>
    <submittedName>
        <fullName evidence="2">Uncharacterized protein</fullName>
    </submittedName>
</protein>
<evidence type="ECO:0000313" key="2">
    <source>
        <dbReference type="EMBL" id="MCS7478624.1"/>
    </source>
</evidence>
<accession>A0A9X2VLH3</accession>
<feature type="transmembrane region" description="Helical" evidence="1">
    <location>
        <begin position="112"/>
        <end position="130"/>
    </location>
</feature>
<dbReference type="RefSeq" id="WP_259624129.1">
    <property type="nucleotide sequence ID" value="NZ_JANYMP010000007.1"/>
</dbReference>
<keyword evidence="1" id="KW-0472">Membrane</keyword>
<keyword evidence="1" id="KW-0812">Transmembrane</keyword>
<evidence type="ECO:0000313" key="3">
    <source>
        <dbReference type="Proteomes" id="UP001141259"/>
    </source>
</evidence>
<organism evidence="2 3">
    <name type="scientific">Umezawaea endophytica</name>
    <dbReference type="NCBI Taxonomy" id="1654476"/>
    <lineage>
        <taxon>Bacteria</taxon>
        <taxon>Bacillati</taxon>
        <taxon>Actinomycetota</taxon>
        <taxon>Actinomycetes</taxon>
        <taxon>Pseudonocardiales</taxon>
        <taxon>Pseudonocardiaceae</taxon>
        <taxon>Umezawaea</taxon>
    </lineage>
</organism>
<evidence type="ECO:0000256" key="1">
    <source>
        <dbReference type="SAM" id="Phobius"/>
    </source>
</evidence>
<gene>
    <name evidence="2" type="ORF">NZH93_17320</name>
</gene>
<keyword evidence="3" id="KW-1185">Reference proteome</keyword>
<reference evidence="2" key="1">
    <citation type="submission" date="2022-08" db="EMBL/GenBank/DDBJ databases">
        <authorList>
            <person name="Tistechok S."/>
            <person name="Samborskyy M."/>
            <person name="Roman I."/>
        </authorList>
    </citation>
    <scope>NUCLEOTIDE SEQUENCE</scope>
    <source>
        <strain evidence="2">DSM 103496</strain>
    </source>
</reference>
<name>A0A9X2VLH3_9PSEU</name>
<dbReference type="AlphaFoldDB" id="A0A9X2VLH3"/>
<dbReference type="EMBL" id="JANYMP010000007">
    <property type="protein sequence ID" value="MCS7478624.1"/>
    <property type="molecule type" value="Genomic_DNA"/>
</dbReference>
<feature type="transmembrane region" description="Helical" evidence="1">
    <location>
        <begin position="53"/>
        <end position="72"/>
    </location>
</feature>
<keyword evidence="1" id="KW-1133">Transmembrane helix</keyword>
<feature type="transmembrane region" description="Helical" evidence="1">
    <location>
        <begin position="79"/>
        <end position="100"/>
    </location>
</feature>
<dbReference type="Proteomes" id="UP001141259">
    <property type="component" value="Unassembled WGS sequence"/>
</dbReference>
<proteinExistence type="predicted"/>